<feature type="compositionally biased region" description="Low complexity" evidence="1">
    <location>
        <begin position="392"/>
        <end position="415"/>
    </location>
</feature>
<feature type="compositionally biased region" description="Acidic residues" evidence="1">
    <location>
        <begin position="649"/>
        <end position="661"/>
    </location>
</feature>
<accession>A0ABQ6MFI1</accession>
<sequence length="661" mass="73627">MYGKLLKLANNANRNTNDPLRLSPGIVAGLLFIPTTDNFRAFVINTGKLGRRYDGNLRDYPAEQTGEFLDMIKRVDEYTNWPKRKREEEELKKMEWTKKRKKTTSVSTPKKFPMLSFKRSGSARAPPPPPAPAPLPRANGNWRSELAVRVTGDRIQMTQELVNRLLKAPPRPDASGEKLHATARELEDWLFKHAPSLAAYNDRSTLTARLQQLAALGGGPAPVPMPPPPAPVPVPAPALSPPPTANGNWHSDRDNPVRRQMIQALVERLEQCTPSASHEQAYKTARLTEHHLYVTAPSFDSYMDKSAIHTSLLRLAERRLYVSRAIVTQEIERARAERGGRYPEIEQLEMEDFLFWNAETLDSHFDMSTLNSRVEQATVALNQHKVIIAQAAAEPEPSAAEPEPSAAEPEPSAAEPEPPAFLPIESLPIWFQKRKRQWRLLSELPWRRELADRNFESFHASRVRGPLAADEATHATHVPAPPDLSGFPDTGSWLRSRKAFWKEHCYTHTPLALSSPPPPSAEALQRMCDERLEKLKRAILDSGGSVEDVAKCSHVSSSVRSSGASLGGVDFYYRMVGGKRFRSLQEVGKFLALTIASGRAPHTPTKGSPTKDITYASNATPPHAMVRRLEEGEDGIAPAPVMTLQGEREGEESDDELEMDV</sequence>
<feature type="region of interest" description="Disordered" evidence="1">
    <location>
        <begin position="392"/>
        <end position="419"/>
    </location>
</feature>
<organism evidence="2 3">
    <name type="scientific">Tetraparma gracilis</name>
    <dbReference type="NCBI Taxonomy" id="2962635"/>
    <lineage>
        <taxon>Eukaryota</taxon>
        <taxon>Sar</taxon>
        <taxon>Stramenopiles</taxon>
        <taxon>Ochrophyta</taxon>
        <taxon>Bolidophyceae</taxon>
        <taxon>Parmales</taxon>
        <taxon>Triparmaceae</taxon>
        <taxon>Tetraparma</taxon>
    </lineage>
</organism>
<evidence type="ECO:0000256" key="1">
    <source>
        <dbReference type="SAM" id="MobiDB-lite"/>
    </source>
</evidence>
<dbReference type="SUPFAM" id="SSF54171">
    <property type="entry name" value="DNA-binding domain"/>
    <property type="match status" value="1"/>
</dbReference>
<comment type="caution">
    <text evidence="2">The sequence shown here is derived from an EMBL/GenBank/DDBJ whole genome shotgun (WGS) entry which is preliminary data.</text>
</comment>
<dbReference type="InterPro" id="IPR016177">
    <property type="entry name" value="DNA-bd_dom_sf"/>
</dbReference>
<feature type="region of interest" description="Disordered" evidence="1">
    <location>
        <begin position="118"/>
        <end position="139"/>
    </location>
</feature>
<name>A0ABQ6MFI1_9STRA</name>
<keyword evidence="3" id="KW-1185">Reference proteome</keyword>
<feature type="region of interest" description="Disordered" evidence="1">
    <location>
        <begin position="631"/>
        <end position="661"/>
    </location>
</feature>
<evidence type="ECO:0000313" key="3">
    <source>
        <dbReference type="Proteomes" id="UP001165060"/>
    </source>
</evidence>
<gene>
    <name evidence="2" type="ORF">TeGR_g8864</name>
</gene>
<reference evidence="2 3" key="1">
    <citation type="journal article" date="2023" name="Commun. Biol.">
        <title>Genome analysis of Parmales, the sister group of diatoms, reveals the evolutionary specialization of diatoms from phago-mixotrophs to photoautotrophs.</title>
        <authorList>
            <person name="Ban H."/>
            <person name="Sato S."/>
            <person name="Yoshikawa S."/>
            <person name="Yamada K."/>
            <person name="Nakamura Y."/>
            <person name="Ichinomiya M."/>
            <person name="Sato N."/>
            <person name="Blanc-Mathieu R."/>
            <person name="Endo H."/>
            <person name="Kuwata A."/>
            <person name="Ogata H."/>
        </authorList>
    </citation>
    <scope>NUCLEOTIDE SEQUENCE [LARGE SCALE GENOMIC DNA]</scope>
</reference>
<proteinExistence type="predicted"/>
<feature type="compositionally biased region" description="Pro residues" evidence="1">
    <location>
        <begin position="125"/>
        <end position="135"/>
    </location>
</feature>
<dbReference type="EMBL" id="BRYB01000214">
    <property type="protein sequence ID" value="GMI25394.1"/>
    <property type="molecule type" value="Genomic_DNA"/>
</dbReference>
<protein>
    <submittedName>
        <fullName evidence="2">Uncharacterized protein</fullName>
    </submittedName>
</protein>
<evidence type="ECO:0000313" key="2">
    <source>
        <dbReference type="EMBL" id="GMI25394.1"/>
    </source>
</evidence>
<dbReference type="Proteomes" id="UP001165060">
    <property type="component" value="Unassembled WGS sequence"/>
</dbReference>